<dbReference type="Proteomes" id="UP000177088">
    <property type="component" value="Unassembled WGS sequence"/>
</dbReference>
<dbReference type="AlphaFoldDB" id="A0A1F7U7Y4"/>
<proteinExistence type="predicted"/>
<comment type="caution">
    <text evidence="1">The sequence shown here is derived from an EMBL/GenBank/DDBJ whole genome shotgun (WGS) entry which is preliminary data.</text>
</comment>
<protein>
    <submittedName>
        <fullName evidence="1">Uncharacterized protein</fullName>
    </submittedName>
</protein>
<sequence length="210" mass="24073">MALFARREARRRWQLAEAPYYEVIVDPTESLSGLIEKGRFTHAPREAIAAAFEPHRGQRYSGKFELVKLLEAPFTAEELEIIRALFMAGQLDEAMKFQESRPKRDTVAGVDNALALLAERGYRPATAHEFLDFIVQHPPKFRRQHDIVALGAIHRHEDVVRVLEVYDRPIDRTHELALPVMKCANGGSMWLEHHRFLAIAERPDAITFIP</sequence>
<gene>
    <name evidence="1" type="ORF">A3C96_02450</name>
</gene>
<evidence type="ECO:0000313" key="2">
    <source>
        <dbReference type="Proteomes" id="UP000177088"/>
    </source>
</evidence>
<accession>A0A1F7U7Y4</accession>
<evidence type="ECO:0000313" key="1">
    <source>
        <dbReference type="EMBL" id="OGL74365.1"/>
    </source>
</evidence>
<organism evidence="1 2">
    <name type="scientific">Candidatus Uhrbacteria bacterium RIFCSPHIGHO2_02_FULL_60_10</name>
    <dbReference type="NCBI Taxonomy" id="1802392"/>
    <lineage>
        <taxon>Bacteria</taxon>
        <taxon>Candidatus Uhriibacteriota</taxon>
    </lineage>
</organism>
<reference evidence="1 2" key="1">
    <citation type="journal article" date="2016" name="Nat. Commun.">
        <title>Thousands of microbial genomes shed light on interconnected biogeochemical processes in an aquifer system.</title>
        <authorList>
            <person name="Anantharaman K."/>
            <person name="Brown C.T."/>
            <person name="Hug L.A."/>
            <person name="Sharon I."/>
            <person name="Castelle C.J."/>
            <person name="Probst A.J."/>
            <person name="Thomas B.C."/>
            <person name="Singh A."/>
            <person name="Wilkins M.J."/>
            <person name="Karaoz U."/>
            <person name="Brodie E.L."/>
            <person name="Williams K.H."/>
            <person name="Hubbard S.S."/>
            <person name="Banfield J.F."/>
        </authorList>
    </citation>
    <scope>NUCLEOTIDE SEQUENCE [LARGE SCALE GENOMIC DNA]</scope>
</reference>
<dbReference type="EMBL" id="MGEA01000028">
    <property type="protein sequence ID" value="OGL74365.1"/>
    <property type="molecule type" value="Genomic_DNA"/>
</dbReference>
<name>A0A1F7U7Y4_9BACT</name>